<dbReference type="AlphaFoldDB" id="A0A9X6NQN0"/>
<organism evidence="1 2">
    <name type="scientific">Hypsibius exemplaris</name>
    <name type="common">Freshwater tardigrade</name>
    <dbReference type="NCBI Taxonomy" id="2072580"/>
    <lineage>
        <taxon>Eukaryota</taxon>
        <taxon>Metazoa</taxon>
        <taxon>Ecdysozoa</taxon>
        <taxon>Tardigrada</taxon>
        <taxon>Eutardigrada</taxon>
        <taxon>Parachela</taxon>
        <taxon>Hypsibioidea</taxon>
        <taxon>Hypsibiidae</taxon>
        <taxon>Hypsibius</taxon>
    </lineage>
</organism>
<evidence type="ECO:0000313" key="1">
    <source>
        <dbReference type="EMBL" id="OWA54354.1"/>
    </source>
</evidence>
<sequence length="97" mass="10720">MIKSTLLLSRFFGRYLVVGRDPCALASARTSQGGRKSLDHEQRDCLYSQPDQGIFLGLIAFLPFPHSVGCLKSYGKTKGEIGWNRGMEQAIAKVSWG</sequence>
<dbReference type="Proteomes" id="UP000192578">
    <property type="component" value="Unassembled WGS sequence"/>
</dbReference>
<name>A0A9X6NQN0_HYPEX</name>
<gene>
    <name evidence="1" type="ORF">BV898_18761</name>
</gene>
<dbReference type="EMBL" id="MTYJ01000396">
    <property type="protein sequence ID" value="OWA54354.1"/>
    <property type="molecule type" value="Genomic_DNA"/>
</dbReference>
<protein>
    <submittedName>
        <fullName evidence="1">Uncharacterized protein</fullName>
    </submittedName>
</protein>
<proteinExistence type="predicted"/>
<evidence type="ECO:0000313" key="2">
    <source>
        <dbReference type="Proteomes" id="UP000192578"/>
    </source>
</evidence>
<keyword evidence="2" id="KW-1185">Reference proteome</keyword>
<reference evidence="2" key="1">
    <citation type="submission" date="2017-01" db="EMBL/GenBank/DDBJ databases">
        <title>Comparative genomics of anhydrobiosis in the tardigrade Hypsibius dujardini.</title>
        <authorList>
            <person name="Yoshida Y."/>
            <person name="Koutsovoulos G."/>
            <person name="Laetsch D."/>
            <person name="Stevens L."/>
            <person name="Kumar S."/>
            <person name="Horikawa D."/>
            <person name="Ishino K."/>
            <person name="Komine S."/>
            <person name="Tomita M."/>
            <person name="Blaxter M."/>
            <person name="Arakawa K."/>
        </authorList>
    </citation>
    <scope>NUCLEOTIDE SEQUENCE [LARGE SCALE GENOMIC DNA]</scope>
    <source>
        <strain evidence="2">Z151</strain>
    </source>
</reference>
<accession>A0A9X6NQN0</accession>
<comment type="caution">
    <text evidence="1">The sequence shown here is derived from an EMBL/GenBank/DDBJ whole genome shotgun (WGS) entry which is preliminary data.</text>
</comment>